<organism evidence="1 2">
    <name type="scientific">Paraburkholderia phymatum</name>
    <dbReference type="NCBI Taxonomy" id="148447"/>
    <lineage>
        <taxon>Bacteria</taxon>
        <taxon>Pseudomonadati</taxon>
        <taxon>Pseudomonadota</taxon>
        <taxon>Betaproteobacteria</taxon>
        <taxon>Burkholderiales</taxon>
        <taxon>Burkholderiaceae</taxon>
        <taxon>Paraburkholderia</taxon>
    </lineage>
</organism>
<sequence>MPVTLLCFWTPCNCYVTQFGQRRSISLYGEPSVRELQACCAPPRWIEVKSTSGVDGRFDWSRKEFERALRERDRYELWRVYRVADNTPVAKCFPNPARMLGTRQIALELGMLRANIEKLD</sequence>
<dbReference type="Proteomes" id="UP001558850">
    <property type="component" value="Unassembled WGS sequence"/>
</dbReference>
<accession>A0ACC6TSW5</accession>
<gene>
    <name evidence="1" type="ORF">AB4Y32_00835</name>
</gene>
<proteinExistence type="predicted"/>
<evidence type="ECO:0000313" key="1">
    <source>
        <dbReference type="EMBL" id="MEX3930357.1"/>
    </source>
</evidence>
<reference evidence="1" key="1">
    <citation type="submission" date="2024-07" db="EMBL/GenBank/DDBJ databases">
        <title>A survey of Mimosa microsymbionts across Brazilian biomes reveals a high diversity of Paraburkholderia nodulating endemic species, but also that Cupriavidus is common as a symbiont of widespread species.</title>
        <authorList>
            <person name="Rouws L."/>
            <person name="Barauna A."/>
            <person name="Beukes C."/>
            <person name="Rouws J.R.C."/>
            <person name="De Faria S.M."/>
            <person name="Gross E."/>
            <person name="Bueno Dos Reis Junior F."/>
            <person name="Simon M.F."/>
            <person name="Maluk M."/>
            <person name="Odee D.W."/>
            <person name="Kenicer G."/>
            <person name="Young J.P.W."/>
            <person name="Reis V.M."/>
            <person name="Zilli J."/>
            <person name="James E.K."/>
        </authorList>
    </citation>
    <scope>NUCLEOTIDE SEQUENCE</scope>
    <source>
        <strain evidence="1">EG181B</strain>
    </source>
</reference>
<dbReference type="EMBL" id="JBFRCH010000001">
    <property type="protein sequence ID" value="MEX3930357.1"/>
    <property type="molecule type" value="Genomic_DNA"/>
</dbReference>
<name>A0ACC6TSW5_9BURK</name>
<evidence type="ECO:0000313" key="2">
    <source>
        <dbReference type="Proteomes" id="UP001558850"/>
    </source>
</evidence>
<protein>
    <submittedName>
        <fullName evidence="1">DUF3883 domain-containing protein</fullName>
    </submittedName>
</protein>
<keyword evidence="2" id="KW-1185">Reference proteome</keyword>
<comment type="caution">
    <text evidence="1">The sequence shown here is derived from an EMBL/GenBank/DDBJ whole genome shotgun (WGS) entry which is preliminary data.</text>
</comment>